<keyword evidence="5" id="KW-0552">Olfaction</keyword>
<evidence type="ECO:0000256" key="5">
    <source>
        <dbReference type="ARBA" id="ARBA00022725"/>
    </source>
</evidence>
<keyword evidence="2" id="KW-1003">Cell membrane</keyword>
<dbReference type="GO" id="GO:0007165">
    <property type="term" value="P:signal transduction"/>
    <property type="evidence" value="ECO:0007669"/>
    <property type="project" value="UniProtKB-KW"/>
</dbReference>
<dbReference type="VEuPathDB" id="VectorBase:AALB004096"/>
<dbReference type="PANTHER" id="PTHR21137">
    <property type="entry name" value="ODORANT RECEPTOR"/>
    <property type="match status" value="1"/>
</dbReference>
<evidence type="ECO:0000256" key="7">
    <source>
        <dbReference type="ARBA" id="ARBA00023136"/>
    </source>
</evidence>
<evidence type="ECO:0000256" key="2">
    <source>
        <dbReference type="ARBA" id="ARBA00022475"/>
    </source>
</evidence>
<dbReference type="EnsemblMetazoa" id="AALB004096-RA">
    <property type="protein sequence ID" value="AALB004096-PA"/>
    <property type="gene ID" value="AALB004096"/>
</dbReference>
<dbReference type="STRING" id="7167.A0A182FC62"/>
<sequence>MIFYGLLFNEFIIRAKYPFNTDTIIGYAVVFISQTVLISHGLLSVIVVELFCCQVISQLSLHFQLLNMDFATIGTELLVHGPQSQKKMVVSRIRQLLLRHQYLLELGNQVKELLKPNIIGQFVASIIMICTSAFEVLVAKGNVMLIIRFGAFVLAAFFQIFMWSLFGELVAQKSLGICDGIASCIWIVLDSRQKKDLSFIMMRSQKPFIINVYRMFPLTFDTFLAILSRSYSIFTILRETIE</sequence>
<dbReference type="GO" id="GO:0005886">
    <property type="term" value="C:plasma membrane"/>
    <property type="evidence" value="ECO:0007669"/>
    <property type="project" value="UniProtKB-SubCell"/>
</dbReference>
<dbReference type="AlphaFoldDB" id="A0A182FC62"/>
<proteinExistence type="predicted"/>
<evidence type="ECO:0000256" key="8">
    <source>
        <dbReference type="ARBA" id="ARBA00023170"/>
    </source>
</evidence>
<dbReference type="Pfam" id="PF02949">
    <property type="entry name" value="7tm_6"/>
    <property type="match status" value="1"/>
</dbReference>
<keyword evidence="11" id="KW-1185">Reference proteome</keyword>
<dbReference type="Proteomes" id="UP000069272">
    <property type="component" value="Chromosome 3L"/>
</dbReference>
<evidence type="ECO:0000256" key="1">
    <source>
        <dbReference type="ARBA" id="ARBA00004651"/>
    </source>
</evidence>
<keyword evidence="4" id="KW-0812">Transmembrane</keyword>
<dbReference type="VEuPathDB" id="VectorBase:AALB20_026041"/>
<evidence type="ECO:0000313" key="11">
    <source>
        <dbReference type="Proteomes" id="UP000069272"/>
    </source>
</evidence>
<dbReference type="PANTHER" id="PTHR21137:SF35">
    <property type="entry name" value="ODORANT RECEPTOR 19A-RELATED"/>
    <property type="match status" value="1"/>
</dbReference>
<dbReference type="GO" id="GO:0005549">
    <property type="term" value="F:odorant binding"/>
    <property type="evidence" value="ECO:0007669"/>
    <property type="project" value="InterPro"/>
</dbReference>
<keyword evidence="9" id="KW-0807">Transducer</keyword>
<dbReference type="InterPro" id="IPR004117">
    <property type="entry name" value="7tm6_olfct_rcpt"/>
</dbReference>
<keyword evidence="3" id="KW-0716">Sensory transduction</keyword>
<keyword evidence="7" id="KW-0472">Membrane</keyword>
<evidence type="ECO:0000256" key="9">
    <source>
        <dbReference type="ARBA" id="ARBA00023224"/>
    </source>
</evidence>
<dbReference type="GO" id="GO:0004984">
    <property type="term" value="F:olfactory receptor activity"/>
    <property type="evidence" value="ECO:0007669"/>
    <property type="project" value="InterPro"/>
</dbReference>
<keyword evidence="6" id="KW-1133">Transmembrane helix</keyword>
<protein>
    <submittedName>
        <fullName evidence="10">Uncharacterized protein</fullName>
    </submittedName>
</protein>
<reference evidence="10" key="2">
    <citation type="submission" date="2022-08" db="UniProtKB">
        <authorList>
            <consortium name="EnsemblMetazoa"/>
        </authorList>
    </citation>
    <scope>IDENTIFICATION</scope>
    <source>
        <strain evidence="10">STECLA/ALBI9_A</strain>
    </source>
</reference>
<evidence type="ECO:0000256" key="3">
    <source>
        <dbReference type="ARBA" id="ARBA00022606"/>
    </source>
</evidence>
<keyword evidence="8" id="KW-0675">Receptor</keyword>
<accession>A0A182FC62</accession>
<evidence type="ECO:0000256" key="6">
    <source>
        <dbReference type="ARBA" id="ARBA00022989"/>
    </source>
</evidence>
<evidence type="ECO:0000256" key="4">
    <source>
        <dbReference type="ARBA" id="ARBA00022692"/>
    </source>
</evidence>
<reference evidence="10 11" key="1">
    <citation type="journal article" date="2017" name="G3 (Bethesda)">
        <title>The Physical Genome Mapping of Anopheles albimanus Corrected Scaffold Misassemblies and Identified Interarm Rearrangements in Genus Anopheles.</title>
        <authorList>
            <person name="Artemov G.N."/>
            <person name="Peery A.N."/>
            <person name="Jiang X."/>
            <person name="Tu Z."/>
            <person name="Stegniy V.N."/>
            <person name="Sharakhova M.V."/>
            <person name="Sharakhov I.V."/>
        </authorList>
    </citation>
    <scope>NUCLEOTIDE SEQUENCE [LARGE SCALE GENOMIC DNA]</scope>
    <source>
        <strain evidence="10 11">ALBI9_A</strain>
    </source>
</reference>
<organism evidence="10 11">
    <name type="scientific">Anopheles albimanus</name>
    <name type="common">New world malaria mosquito</name>
    <dbReference type="NCBI Taxonomy" id="7167"/>
    <lineage>
        <taxon>Eukaryota</taxon>
        <taxon>Metazoa</taxon>
        <taxon>Ecdysozoa</taxon>
        <taxon>Arthropoda</taxon>
        <taxon>Hexapoda</taxon>
        <taxon>Insecta</taxon>
        <taxon>Pterygota</taxon>
        <taxon>Neoptera</taxon>
        <taxon>Endopterygota</taxon>
        <taxon>Diptera</taxon>
        <taxon>Nematocera</taxon>
        <taxon>Culicoidea</taxon>
        <taxon>Culicidae</taxon>
        <taxon>Anophelinae</taxon>
        <taxon>Anopheles</taxon>
    </lineage>
</organism>
<evidence type="ECO:0000313" key="10">
    <source>
        <dbReference type="EnsemblMetazoa" id="AALB004096-PA"/>
    </source>
</evidence>
<comment type="subcellular location">
    <subcellularLocation>
        <location evidence="1">Cell membrane</location>
        <topology evidence="1">Multi-pass membrane protein</topology>
    </subcellularLocation>
</comment>
<name>A0A182FC62_ANOAL</name>